<accession>A0AAE3N802</accession>
<dbReference type="PIRSF" id="PIRSF018266">
    <property type="entry name" value="FecR"/>
    <property type="match status" value="1"/>
</dbReference>
<proteinExistence type="predicted"/>
<gene>
    <name evidence="2" type="ORF">PGB34_04365</name>
</gene>
<dbReference type="PANTHER" id="PTHR30273:SF2">
    <property type="entry name" value="PROTEIN FECR"/>
    <property type="match status" value="1"/>
</dbReference>
<dbReference type="InterPro" id="IPR006860">
    <property type="entry name" value="FecR"/>
</dbReference>
<dbReference type="Proteomes" id="UP001212602">
    <property type="component" value="Unassembled WGS sequence"/>
</dbReference>
<reference evidence="2" key="1">
    <citation type="submission" date="2023-01" db="EMBL/GenBank/DDBJ databases">
        <title>Xenophilus mangrovi sp. nov., isolated from soil of Mangrove nature reserve.</title>
        <authorList>
            <person name="Xu S."/>
            <person name="Liu Z."/>
            <person name="Xu Y."/>
        </authorList>
    </citation>
    <scope>NUCLEOTIDE SEQUENCE</scope>
    <source>
        <strain evidence="2">YW8</strain>
    </source>
</reference>
<dbReference type="InterPro" id="IPR012373">
    <property type="entry name" value="Ferrdict_sens_TM"/>
</dbReference>
<protein>
    <submittedName>
        <fullName evidence="2">FecR domain-containing protein</fullName>
    </submittedName>
</protein>
<evidence type="ECO:0000313" key="3">
    <source>
        <dbReference type="Proteomes" id="UP001212602"/>
    </source>
</evidence>
<dbReference type="Gene3D" id="2.60.120.1440">
    <property type="match status" value="1"/>
</dbReference>
<name>A0AAE3N802_9BURK</name>
<evidence type="ECO:0000259" key="1">
    <source>
        <dbReference type="Pfam" id="PF04773"/>
    </source>
</evidence>
<dbReference type="PANTHER" id="PTHR30273">
    <property type="entry name" value="PERIPLASMIC SIGNAL SENSOR AND SIGMA FACTOR ACTIVATOR FECR-RELATED"/>
    <property type="match status" value="1"/>
</dbReference>
<comment type="caution">
    <text evidence="2">The sequence shown here is derived from an EMBL/GenBank/DDBJ whole genome shotgun (WGS) entry which is preliminary data.</text>
</comment>
<dbReference type="RefSeq" id="WP_271426832.1">
    <property type="nucleotide sequence ID" value="NZ_JAQIPB010000001.1"/>
</dbReference>
<keyword evidence="3" id="KW-1185">Reference proteome</keyword>
<sequence length="348" mass="37827">MTPAAAPSPLLAQQAAEWLVALDADDAEERARAQAGFAHWKQADPRHAAAAAPLEALLAQMQPWREDGDQAAAVRQALQAGARAGATATRSQRSRRRTVLACAAAALLALGTAQVWFGSEWGQALHADLRTAPGQWEQRTLPDGTRVALGSGSAVDWHFDARQRRLQLLQGEILVDVAPDTTRPLLVSTPQGRIRALGTQLLVQREPDATRLTLLESSAAVQAHGGASAPEVVVQTGEQVRLSQGQVQPLTTLDAQQLRQEWLRRELVVIDQPLPEVLRTLARHRPGRLGFDESELAHLRVTAVLPLDQPERALALLAASFPQLRMSRFTNYWVSIDLQTPTVRGRAG</sequence>
<feature type="domain" description="FecR protein" evidence="1">
    <location>
        <begin position="128"/>
        <end position="218"/>
    </location>
</feature>
<dbReference type="Pfam" id="PF04773">
    <property type="entry name" value="FecR"/>
    <property type="match status" value="1"/>
</dbReference>
<evidence type="ECO:0000313" key="2">
    <source>
        <dbReference type="EMBL" id="MDA7415587.1"/>
    </source>
</evidence>
<dbReference type="GO" id="GO:0016989">
    <property type="term" value="F:sigma factor antagonist activity"/>
    <property type="evidence" value="ECO:0007669"/>
    <property type="project" value="TreeGrafter"/>
</dbReference>
<organism evidence="2 3">
    <name type="scientific">Xenophilus arseniciresistens</name>
    <dbReference type="NCBI Taxonomy" id="1283306"/>
    <lineage>
        <taxon>Bacteria</taxon>
        <taxon>Pseudomonadati</taxon>
        <taxon>Pseudomonadota</taxon>
        <taxon>Betaproteobacteria</taxon>
        <taxon>Burkholderiales</taxon>
        <taxon>Comamonadaceae</taxon>
        <taxon>Xenophilus</taxon>
    </lineage>
</organism>
<dbReference type="EMBL" id="JAQIPB010000001">
    <property type="protein sequence ID" value="MDA7415587.1"/>
    <property type="molecule type" value="Genomic_DNA"/>
</dbReference>
<dbReference type="AlphaFoldDB" id="A0AAE3N802"/>